<evidence type="ECO:0000256" key="1">
    <source>
        <dbReference type="SAM" id="Phobius"/>
    </source>
</evidence>
<proteinExistence type="predicted"/>
<sequence length="139" mass="16631">MKNCYYIFFVLLAIMGVIFSGYSMKDDRENSYFKDMPRHQPFPPNSIVVFDEPEIDKAMMVAKTDRIPGKERLYFLSHEEIEKLDINIRYLTREESAKVKFYHNHVIRFIMTPWNMIEKKFDKFSICLLIQQGDKKFAA</sequence>
<keyword evidence="2" id="KW-0496">Mitochondrion</keyword>
<protein>
    <submittedName>
        <fullName evidence="2">Uncharacterized protein</fullName>
    </submittedName>
</protein>
<accession>T1QDV5</accession>
<keyword evidence="1" id="KW-0472">Membrane</keyword>
<organism evidence="2">
    <name type="scientific">Phalansterium sp. PJK-2012</name>
    <dbReference type="NCBI Taxonomy" id="1267188"/>
    <lineage>
        <taxon>Eukaryota</taxon>
        <taxon>Amoebozoa</taxon>
        <taxon>Evosea</taxon>
        <taxon>Variosea</taxon>
        <taxon>Phalansterium</taxon>
    </lineage>
</organism>
<keyword evidence="1" id="KW-0812">Transmembrane</keyword>
<dbReference type="AlphaFoldDB" id="T1QDV5"/>
<geneLocation type="mitochondrion" evidence="2"/>
<evidence type="ECO:0000313" key="2">
    <source>
        <dbReference type="EMBL" id="AFZ64073.1"/>
    </source>
</evidence>
<dbReference type="EMBL" id="KC121006">
    <property type="protein sequence ID" value="AFZ64073.1"/>
    <property type="molecule type" value="Genomic_DNA"/>
</dbReference>
<name>T1QDV5_9EUKA</name>
<reference evidence="2" key="1">
    <citation type="journal article" date="2013" name="Protist Genomics">
        <title>The complete mitochondrial genome from an unidentified Phalansterium species.</title>
        <authorList>
            <person name="Pombert J.-F."/>
            <person name="Smirnov A."/>
            <person name="James E.R."/>
            <person name="Janouskovec J."/>
            <person name="Gray M.W."/>
            <person name="Keeling P.J."/>
        </authorList>
    </citation>
    <scope>NUCLEOTIDE SEQUENCE</scope>
    <source>
        <strain evidence="2">UTEX1284</strain>
    </source>
</reference>
<keyword evidence="1" id="KW-1133">Transmembrane helix</keyword>
<gene>
    <name evidence="2" type="primary">orf139</name>
</gene>
<feature type="transmembrane region" description="Helical" evidence="1">
    <location>
        <begin position="6"/>
        <end position="24"/>
    </location>
</feature>